<comment type="caution">
    <text evidence="2">The sequence shown here is derived from an EMBL/GenBank/DDBJ whole genome shotgun (WGS) entry which is preliminary data.</text>
</comment>
<reference evidence="2" key="2">
    <citation type="journal article" date="2022" name="Proc. Natl. Acad. Sci. U.S.A.">
        <title>Diploid-dominant life cycles characterize the early evolution of Fungi.</title>
        <authorList>
            <person name="Amses K.R."/>
            <person name="Simmons D.R."/>
            <person name="Longcore J.E."/>
            <person name="Mondo S.J."/>
            <person name="Seto K."/>
            <person name="Jeronimo G.H."/>
            <person name="Bonds A.E."/>
            <person name="Quandt C.A."/>
            <person name="Davis W.J."/>
            <person name="Chang Y."/>
            <person name="Federici B.A."/>
            <person name="Kuo A."/>
            <person name="LaButti K."/>
            <person name="Pangilinan J."/>
            <person name="Andreopoulos W."/>
            <person name="Tritt A."/>
            <person name="Riley R."/>
            <person name="Hundley H."/>
            <person name="Johnson J."/>
            <person name="Lipzen A."/>
            <person name="Barry K."/>
            <person name="Lang B.F."/>
            <person name="Cuomo C.A."/>
            <person name="Buchler N.E."/>
            <person name="Grigoriev I.V."/>
            <person name="Spatafora J.W."/>
            <person name="Stajich J.E."/>
            <person name="James T.Y."/>
        </authorList>
    </citation>
    <scope>NUCLEOTIDE SEQUENCE</scope>
    <source>
        <strain evidence="2">AG</strain>
    </source>
</reference>
<gene>
    <name evidence="2" type="ORF">K450DRAFT_259824</name>
</gene>
<evidence type="ECO:0000313" key="3">
    <source>
        <dbReference type="Proteomes" id="UP001206595"/>
    </source>
</evidence>
<evidence type="ECO:0000313" key="2">
    <source>
        <dbReference type="EMBL" id="KAI8575843.1"/>
    </source>
</evidence>
<protein>
    <submittedName>
        <fullName evidence="2">Uncharacterized protein</fullName>
    </submittedName>
</protein>
<keyword evidence="3" id="KW-1185">Reference proteome</keyword>
<proteinExistence type="predicted"/>
<feature type="region of interest" description="Disordered" evidence="1">
    <location>
        <begin position="1"/>
        <end position="92"/>
    </location>
</feature>
<accession>A0AAD5E274</accession>
<dbReference type="AlphaFoldDB" id="A0AAD5E274"/>
<feature type="compositionally biased region" description="Polar residues" evidence="1">
    <location>
        <begin position="1"/>
        <end position="19"/>
    </location>
</feature>
<sequence length="92" mass="9697">MMTPQQTPKNTSPSQQSPSIGKRKGSPSEHEINGFPANDINTAMKGSMGSAMMTSPISVTSPVAKKSRASNASPRVRKRNTKAARTGVDTVP</sequence>
<organism evidence="2 3">
    <name type="scientific">Umbelopsis ramanniana AG</name>
    <dbReference type="NCBI Taxonomy" id="1314678"/>
    <lineage>
        <taxon>Eukaryota</taxon>
        <taxon>Fungi</taxon>
        <taxon>Fungi incertae sedis</taxon>
        <taxon>Mucoromycota</taxon>
        <taxon>Mucoromycotina</taxon>
        <taxon>Umbelopsidomycetes</taxon>
        <taxon>Umbelopsidales</taxon>
        <taxon>Umbelopsidaceae</taxon>
        <taxon>Umbelopsis</taxon>
    </lineage>
</organism>
<reference evidence="2" key="1">
    <citation type="submission" date="2021-06" db="EMBL/GenBank/DDBJ databases">
        <authorList>
            <consortium name="DOE Joint Genome Institute"/>
            <person name="Mondo S.J."/>
            <person name="Amses K.R."/>
            <person name="Simmons D.R."/>
            <person name="Longcore J.E."/>
            <person name="Seto K."/>
            <person name="Alves G.H."/>
            <person name="Bonds A.E."/>
            <person name="Quandt C.A."/>
            <person name="Davis W.J."/>
            <person name="Chang Y."/>
            <person name="Letcher P.M."/>
            <person name="Powell M.J."/>
            <person name="Kuo A."/>
            <person name="Labutti K."/>
            <person name="Pangilinan J."/>
            <person name="Andreopoulos W."/>
            <person name="Tritt A."/>
            <person name="Riley R."/>
            <person name="Hundley H."/>
            <person name="Johnson J."/>
            <person name="Lipzen A."/>
            <person name="Barry K."/>
            <person name="Berbee M.L."/>
            <person name="Buchler N.E."/>
            <person name="Grigoriev I.V."/>
            <person name="Spatafora J.W."/>
            <person name="Stajich J.E."/>
            <person name="James T.Y."/>
        </authorList>
    </citation>
    <scope>NUCLEOTIDE SEQUENCE</scope>
    <source>
        <strain evidence="2">AG</strain>
    </source>
</reference>
<name>A0AAD5E274_UMBRA</name>
<evidence type="ECO:0000256" key="1">
    <source>
        <dbReference type="SAM" id="MobiDB-lite"/>
    </source>
</evidence>
<feature type="compositionally biased region" description="Polar residues" evidence="1">
    <location>
        <begin position="52"/>
        <end position="61"/>
    </location>
</feature>
<dbReference type="Proteomes" id="UP001206595">
    <property type="component" value="Unassembled WGS sequence"/>
</dbReference>
<dbReference type="EMBL" id="MU620968">
    <property type="protein sequence ID" value="KAI8575843.1"/>
    <property type="molecule type" value="Genomic_DNA"/>
</dbReference>
<dbReference type="RefSeq" id="XP_051440847.1">
    <property type="nucleotide sequence ID" value="XM_051592056.1"/>
</dbReference>
<dbReference type="GeneID" id="75917399"/>